<evidence type="ECO:0000256" key="2">
    <source>
        <dbReference type="ARBA" id="ARBA00023125"/>
    </source>
</evidence>
<keyword evidence="1" id="KW-0805">Transcription regulation</keyword>
<dbReference type="InterPro" id="IPR036388">
    <property type="entry name" value="WH-like_DNA-bd_sf"/>
</dbReference>
<dbReference type="GO" id="GO:0003677">
    <property type="term" value="F:DNA binding"/>
    <property type="evidence" value="ECO:0007669"/>
    <property type="project" value="UniProtKB-KW"/>
</dbReference>
<dbReference type="InterPro" id="IPR055166">
    <property type="entry name" value="Transc_reg_Sar_Rot_HTH"/>
</dbReference>
<dbReference type="EMBL" id="CP054705">
    <property type="protein sequence ID" value="QQK77697.1"/>
    <property type="molecule type" value="Genomic_DNA"/>
</dbReference>
<protein>
    <submittedName>
        <fullName evidence="5">MarR family transcriptional regulator</fullName>
    </submittedName>
</protein>
<accession>A0A7T6Z6R8</accession>
<evidence type="ECO:0000313" key="6">
    <source>
        <dbReference type="Proteomes" id="UP000595823"/>
    </source>
</evidence>
<dbReference type="Gene3D" id="1.10.10.10">
    <property type="entry name" value="Winged helix-like DNA-binding domain superfamily/Winged helix DNA-binding domain"/>
    <property type="match status" value="1"/>
</dbReference>
<evidence type="ECO:0000256" key="1">
    <source>
        <dbReference type="ARBA" id="ARBA00023015"/>
    </source>
</evidence>
<dbReference type="InterPro" id="IPR036390">
    <property type="entry name" value="WH_DNA-bd_sf"/>
</dbReference>
<dbReference type="InterPro" id="IPR039422">
    <property type="entry name" value="MarR/SlyA-like"/>
</dbReference>
<dbReference type="PANTHER" id="PTHR33164:SF89">
    <property type="entry name" value="MARR FAMILY REGULATORY PROTEIN"/>
    <property type="match status" value="1"/>
</dbReference>
<keyword evidence="6" id="KW-1185">Reference proteome</keyword>
<dbReference type="Pfam" id="PF22381">
    <property type="entry name" value="Staph_reg_Sar_Rot"/>
    <property type="match status" value="1"/>
</dbReference>
<gene>
    <name evidence="5" type="ORF">HUG15_20330</name>
</gene>
<keyword evidence="2" id="KW-0238">DNA-binding</keyword>
<dbReference type="Proteomes" id="UP000595823">
    <property type="component" value="Chromosome"/>
</dbReference>
<keyword evidence="3" id="KW-0804">Transcription</keyword>
<dbReference type="KEGG" id="scia:HUG15_20330"/>
<evidence type="ECO:0000256" key="3">
    <source>
        <dbReference type="ARBA" id="ARBA00023163"/>
    </source>
</evidence>
<dbReference type="SMART" id="SM00347">
    <property type="entry name" value="HTH_MARR"/>
    <property type="match status" value="1"/>
</dbReference>
<reference evidence="5 6" key="1">
    <citation type="submission" date="2020-06" db="EMBL/GenBank/DDBJ databases">
        <title>Genomic analysis of Salicibibacter sp. NKC5-3.</title>
        <authorList>
            <person name="Oh Y.J."/>
        </authorList>
    </citation>
    <scope>NUCLEOTIDE SEQUENCE [LARGE SCALE GENOMIC DNA]</scope>
    <source>
        <strain evidence="5 6">NKC5-3</strain>
    </source>
</reference>
<feature type="domain" description="HTH marR-type" evidence="4">
    <location>
        <begin position="1"/>
        <end position="133"/>
    </location>
</feature>
<dbReference type="SUPFAM" id="SSF46785">
    <property type="entry name" value="Winged helix' DNA-binding domain"/>
    <property type="match status" value="1"/>
</dbReference>
<name>A0A7T6Z6R8_9BACI</name>
<proteinExistence type="predicted"/>
<dbReference type="PRINTS" id="PR00598">
    <property type="entry name" value="HTHMARR"/>
</dbReference>
<dbReference type="GO" id="GO:0006950">
    <property type="term" value="P:response to stress"/>
    <property type="evidence" value="ECO:0007669"/>
    <property type="project" value="TreeGrafter"/>
</dbReference>
<organism evidence="5 6">
    <name type="scientific">Salicibibacter cibarius</name>
    <dbReference type="NCBI Taxonomy" id="2743000"/>
    <lineage>
        <taxon>Bacteria</taxon>
        <taxon>Bacillati</taxon>
        <taxon>Bacillota</taxon>
        <taxon>Bacilli</taxon>
        <taxon>Bacillales</taxon>
        <taxon>Bacillaceae</taxon>
        <taxon>Salicibibacter</taxon>
    </lineage>
</organism>
<dbReference type="PROSITE" id="PS50995">
    <property type="entry name" value="HTH_MARR_2"/>
    <property type="match status" value="1"/>
</dbReference>
<evidence type="ECO:0000313" key="5">
    <source>
        <dbReference type="EMBL" id="QQK77697.1"/>
    </source>
</evidence>
<dbReference type="GO" id="GO:0003700">
    <property type="term" value="F:DNA-binding transcription factor activity"/>
    <property type="evidence" value="ECO:0007669"/>
    <property type="project" value="InterPro"/>
</dbReference>
<sequence>MNQSLSEAINRNWTEIYYHLHYEHQEPITHQAIRMLQYLDFNGKATVGELSNFLSVSHNTASEHVKRLIQKSWVAKIRSTEDERRVHVVITEDGKKILSRNTQLNEEKLANILNSLTKEEADTIKNAFAILSWEAKACSPQ</sequence>
<dbReference type="RefSeq" id="WP_200125281.1">
    <property type="nucleotide sequence ID" value="NZ_CP054705.1"/>
</dbReference>
<evidence type="ECO:0000259" key="4">
    <source>
        <dbReference type="PROSITE" id="PS50995"/>
    </source>
</evidence>
<dbReference type="AlphaFoldDB" id="A0A7T6Z6R8"/>
<dbReference type="PANTHER" id="PTHR33164">
    <property type="entry name" value="TRANSCRIPTIONAL REGULATOR, MARR FAMILY"/>
    <property type="match status" value="1"/>
</dbReference>
<dbReference type="InterPro" id="IPR000835">
    <property type="entry name" value="HTH_MarR-typ"/>
</dbReference>